<organism evidence="1 2">
    <name type="scientific">Bacillus phage Bp8p-T</name>
    <dbReference type="NCBI Taxonomy" id="1445811"/>
    <lineage>
        <taxon>Viruses</taxon>
        <taxon>Duplodnaviria</taxon>
        <taxon>Heunggongvirae</taxon>
        <taxon>Uroviricota</taxon>
        <taxon>Caudoviricetes</taxon>
        <taxon>Herelleviridae</taxon>
        <taxon>Bastillevirinae</taxon>
        <taxon>Agatevirus</taxon>
        <taxon>Agatevirus Bp8pC</taxon>
    </lineage>
</organism>
<sequence>MNQEDWDFEEWLHEVGYEMFRTEEFKAIGKENDYVFQALAFMGEASKNLSLATTVLSEEDSISADDKARIKAIQRYISSVQEKIRSQSNNDQ</sequence>
<dbReference type="EMBL" id="KJ010548">
    <property type="protein sequence ID" value="AHJ87721.1"/>
    <property type="molecule type" value="Genomic_DNA"/>
</dbReference>
<name>A0A0A0PLB1_9CAUD</name>
<evidence type="ECO:0000313" key="1">
    <source>
        <dbReference type="EMBL" id="AHJ87721.1"/>
    </source>
</evidence>
<protein>
    <submittedName>
        <fullName evidence="1">Uncharacterized protein</fullName>
    </submittedName>
</protein>
<evidence type="ECO:0000313" key="2">
    <source>
        <dbReference type="Proteomes" id="UP000030233"/>
    </source>
</evidence>
<proteinExistence type="predicted"/>
<reference evidence="1 2" key="1">
    <citation type="journal article" date="2015" name="Appl. Environ. Microbiol.">
        <title>Effects of actin-like proteins encoded by two Bacillus pumilus phages on unstable lysogeny, revealed by genomic analysis.</title>
        <authorList>
            <person name="Yuan Y."/>
            <person name="Peng Q."/>
            <person name="Wu D."/>
            <person name="Kou Z."/>
            <person name="Wu Y."/>
            <person name="Liu P."/>
            <person name="Gao M."/>
        </authorList>
    </citation>
    <scope>NUCLEOTIDE SEQUENCE [LARGE SCALE GENOMIC DNA]</scope>
</reference>
<dbReference type="Proteomes" id="UP000030233">
    <property type="component" value="Segment"/>
</dbReference>
<accession>A0A0A0PLB1</accession>
<gene>
    <name evidence="1" type="ORF">Bp8pT_079</name>
</gene>